<dbReference type="HOGENOM" id="CLU_2003642_0_0_1"/>
<accession>M2QRD2</accession>
<evidence type="ECO:0000313" key="2">
    <source>
        <dbReference type="Proteomes" id="UP000016930"/>
    </source>
</evidence>
<dbReference type="Proteomes" id="UP000016930">
    <property type="component" value="Unassembled WGS sequence"/>
</dbReference>
<protein>
    <submittedName>
        <fullName evidence="1">Uncharacterized protein</fullName>
    </submittedName>
</protein>
<reference evidence="1 2" key="1">
    <citation type="journal article" date="2012" name="Proc. Natl. Acad. Sci. U.S.A.">
        <title>Comparative genomics of Ceriporiopsis subvermispora and Phanerochaete chrysosporium provide insight into selective ligninolysis.</title>
        <authorList>
            <person name="Fernandez-Fueyo E."/>
            <person name="Ruiz-Duenas F.J."/>
            <person name="Ferreira P."/>
            <person name="Floudas D."/>
            <person name="Hibbett D.S."/>
            <person name="Canessa P."/>
            <person name="Larrondo L.F."/>
            <person name="James T.Y."/>
            <person name="Seelenfreund D."/>
            <person name="Lobos S."/>
            <person name="Polanco R."/>
            <person name="Tello M."/>
            <person name="Honda Y."/>
            <person name="Watanabe T."/>
            <person name="Watanabe T."/>
            <person name="Ryu J.S."/>
            <person name="Kubicek C.P."/>
            <person name="Schmoll M."/>
            <person name="Gaskell J."/>
            <person name="Hammel K.E."/>
            <person name="St John F.J."/>
            <person name="Vanden Wymelenberg A."/>
            <person name="Sabat G."/>
            <person name="Splinter BonDurant S."/>
            <person name="Syed K."/>
            <person name="Yadav J.S."/>
            <person name="Doddapaneni H."/>
            <person name="Subramanian V."/>
            <person name="Lavin J.L."/>
            <person name="Oguiza J.A."/>
            <person name="Perez G."/>
            <person name="Pisabarro A.G."/>
            <person name="Ramirez L."/>
            <person name="Santoyo F."/>
            <person name="Master E."/>
            <person name="Coutinho P.M."/>
            <person name="Henrissat B."/>
            <person name="Lombard V."/>
            <person name="Magnuson J.K."/>
            <person name="Kuees U."/>
            <person name="Hori C."/>
            <person name="Igarashi K."/>
            <person name="Samejima M."/>
            <person name="Held B.W."/>
            <person name="Barry K.W."/>
            <person name="LaButti K.M."/>
            <person name="Lapidus A."/>
            <person name="Lindquist E.A."/>
            <person name="Lucas S.M."/>
            <person name="Riley R."/>
            <person name="Salamov A.A."/>
            <person name="Hoffmeister D."/>
            <person name="Schwenk D."/>
            <person name="Hadar Y."/>
            <person name="Yarden O."/>
            <person name="de Vries R.P."/>
            <person name="Wiebenga A."/>
            <person name="Stenlid J."/>
            <person name="Eastwood D."/>
            <person name="Grigoriev I.V."/>
            <person name="Berka R.M."/>
            <person name="Blanchette R.A."/>
            <person name="Kersten P."/>
            <person name="Martinez A.T."/>
            <person name="Vicuna R."/>
            <person name="Cullen D."/>
        </authorList>
    </citation>
    <scope>NUCLEOTIDE SEQUENCE [LARGE SCALE GENOMIC DNA]</scope>
    <source>
        <strain evidence="1 2">B</strain>
    </source>
</reference>
<sequence>MSAITPISSIIADFLLNLRQVAYRSQLEGLDGTMQTEDQSRSLGSSLRFQGFVDNMGEEVVHSYDTSDPDIAWGDGITDDGLNTPTHADPCTVRSELCDSFISLGSDVGVVRAVVNGTVSFGAA</sequence>
<organism evidence="1 2">
    <name type="scientific">Ceriporiopsis subvermispora (strain B)</name>
    <name type="common">White-rot fungus</name>
    <name type="synonym">Gelatoporia subvermispora</name>
    <dbReference type="NCBI Taxonomy" id="914234"/>
    <lineage>
        <taxon>Eukaryota</taxon>
        <taxon>Fungi</taxon>
        <taxon>Dikarya</taxon>
        <taxon>Basidiomycota</taxon>
        <taxon>Agaricomycotina</taxon>
        <taxon>Agaricomycetes</taxon>
        <taxon>Polyporales</taxon>
        <taxon>Gelatoporiaceae</taxon>
        <taxon>Gelatoporia</taxon>
    </lineage>
</organism>
<evidence type="ECO:0000313" key="1">
    <source>
        <dbReference type="EMBL" id="EMD39648.1"/>
    </source>
</evidence>
<name>M2QRD2_CERS8</name>
<keyword evidence="2" id="KW-1185">Reference proteome</keyword>
<proteinExistence type="predicted"/>
<dbReference type="AlphaFoldDB" id="M2QRD2"/>
<dbReference type="EMBL" id="KB445793">
    <property type="protein sequence ID" value="EMD39648.1"/>
    <property type="molecule type" value="Genomic_DNA"/>
</dbReference>
<gene>
    <name evidence="1" type="ORF">CERSUDRAFT_92142</name>
</gene>